<comment type="function">
    <text evidence="9">Acts as a magnesium transporter.</text>
</comment>
<name>A0A8J6GV15_MICOH</name>
<dbReference type="Proteomes" id="UP000710432">
    <property type="component" value="Unassembled WGS sequence"/>
</dbReference>
<evidence type="ECO:0000256" key="10">
    <source>
        <dbReference type="SAM" id="MobiDB-lite"/>
    </source>
</evidence>
<dbReference type="PANTHER" id="PTHR16228">
    <property type="entry name" value="DIVALENT CATION TRANSPORTER SOLUTE CARRIER FAMILY 41"/>
    <property type="match status" value="1"/>
</dbReference>
<feature type="transmembrane region" description="Helical" evidence="9">
    <location>
        <begin position="465"/>
        <end position="488"/>
    </location>
</feature>
<evidence type="ECO:0000256" key="1">
    <source>
        <dbReference type="ARBA" id="ARBA00004141"/>
    </source>
</evidence>
<evidence type="ECO:0000256" key="9">
    <source>
        <dbReference type="RuleBase" id="RU369007"/>
    </source>
</evidence>
<evidence type="ECO:0000256" key="6">
    <source>
        <dbReference type="ARBA" id="ARBA00022989"/>
    </source>
</evidence>
<dbReference type="GO" id="GO:0008324">
    <property type="term" value="F:monoatomic cation transmembrane transporter activity"/>
    <property type="evidence" value="ECO:0007669"/>
    <property type="project" value="UniProtKB-UniRule"/>
</dbReference>
<evidence type="ECO:0000256" key="3">
    <source>
        <dbReference type="ARBA" id="ARBA00022448"/>
    </source>
</evidence>
<dbReference type="SUPFAM" id="SSF161093">
    <property type="entry name" value="MgtE membrane domain-like"/>
    <property type="match status" value="3"/>
</dbReference>
<dbReference type="InterPro" id="IPR036739">
    <property type="entry name" value="SLC41_membr_dom_sf"/>
</dbReference>
<evidence type="ECO:0000256" key="4">
    <source>
        <dbReference type="ARBA" id="ARBA00022692"/>
    </source>
</evidence>
<dbReference type="Pfam" id="PF01769">
    <property type="entry name" value="MgtE"/>
    <property type="match status" value="2"/>
</dbReference>
<accession>A0A8J6GV15</accession>
<evidence type="ECO:0000256" key="7">
    <source>
        <dbReference type="ARBA" id="ARBA00023065"/>
    </source>
</evidence>
<evidence type="ECO:0000256" key="8">
    <source>
        <dbReference type="ARBA" id="ARBA00023136"/>
    </source>
</evidence>
<dbReference type="InterPro" id="IPR006667">
    <property type="entry name" value="SLC41_membr_dom"/>
</dbReference>
<protein>
    <recommendedName>
        <fullName evidence="9">Solute carrier family 41 member</fullName>
    </recommendedName>
</protein>
<feature type="transmembrane region" description="Helical" evidence="9">
    <location>
        <begin position="688"/>
        <end position="713"/>
    </location>
</feature>
<comment type="caution">
    <text evidence="12">The sequence shown here is derived from an EMBL/GenBank/DDBJ whole genome shotgun (WGS) entry which is preliminary data.</text>
</comment>
<feature type="compositionally biased region" description="Basic and acidic residues" evidence="10">
    <location>
        <begin position="1"/>
        <end position="19"/>
    </location>
</feature>
<evidence type="ECO:0000256" key="2">
    <source>
        <dbReference type="ARBA" id="ARBA00009749"/>
    </source>
</evidence>
<proteinExistence type="inferred from homology"/>
<dbReference type="GO" id="GO:0015693">
    <property type="term" value="P:magnesium ion transport"/>
    <property type="evidence" value="ECO:0007669"/>
    <property type="project" value="UniProtKB-ARBA"/>
</dbReference>
<feature type="domain" description="SLC41A/MgtE integral membrane" evidence="11">
    <location>
        <begin position="562"/>
        <end position="705"/>
    </location>
</feature>
<dbReference type="GO" id="GO:0022890">
    <property type="term" value="F:inorganic cation transmembrane transporter activity"/>
    <property type="evidence" value="ECO:0007669"/>
    <property type="project" value="UniProtKB-UniRule"/>
</dbReference>
<evidence type="ECO:0000313" key="13">
    <source>
        <dbReference type="Proteomes" id="UP000710432"/>
    </source>
</evidence>
<feature type="transmembrane region" description="Helical" evidence="9">
    <location>
        <begin position="527"/>
        <end position="546"/>
    </location>
</feature>
<dbReference type="AlphaFoldDB" id="A0A8J6GV15"/>
<organism evidence="12 13">
    <name type="scientific">Microtus ochrogaster</name>
    <name type="common">Prairie vole</name>
    <dbReference type="NCBI Taxonomy" id="79684"/>
    <lineage>
        <taxon>Eukaryota</taxon>
        <taxon>Metazoa</taxon>
        <taxon>Chordata</taxon>
        <taxon>Craniata</taxon>
        <taxon>Vertebrata</taxon>
        <taxon>Euteleostomi</taxon>
        <taxon>Mammalia</taxon>
        <taxon>Eutheria</taxon>
        <taxon>Euarchontoglires</taxon>
        <taxon>Glires</taxon>
        <taxon>Rodentia</taxon>
        <taxon>Myomorpha</taxon>
        <taxon>Muroidea</taxon>
        <taxon>Cricetidae</taxon>
        <taxon>Arvicolinae</taxon>
        <taxon>Microtus</taxon>
    </lineage>
</organism>
<feature type="transmembrane region" description="Helical" evidence="9">
    <location>
        <begin position="495"/>
        <end position="515"/>
    </location>
</feature>
<feature type="transmembrane region" description="Helical" evidence="9">
    <location>
        <begin position="62"/>
        <end position="85"/>
    </location>
</feature>
<sequence>MEATEARQRRLEGCGRPKELGPSPNHGAGGLPETSEDGHQGVSESQSVDPKSLEAEHFREKALVIGFQVLVPFLLAGLGLSWAGLLLNYFQGSAYWPCAGPGPGYLTHLHTASPCSLTARLSNMNIPSDRQAQKLPHVVASQQSGHVGVAHQNRDQSLEAACLAPVAGFRLETDEQKSGKKLRGFSCELTRSPHGVLPESVLTTTCQIAIPILLSGLGMMTAGLVMNTVQHWPVFQEVKDLLTLVPPLVGLKGNLEMTLASRLSTSANTGQIDDRQERYKVISSNLAVVQQITRHRKNLVRDDIGYGGSGCDVIGYRDSGWDDIGYGGSGWDDIGNGGSGWDDIGNGGSGWDDIGGISHGTKVDRAALHGVALAGSAEEEEVLNASVVQGKGYKVQATVVGLLAALASLLLGAVSREELNWAKVALMCTSSIITAFLAALALGILMICIVVGARRFGVNPDNIATPIAASLGDLITLSILALISSFFYRHKDTWYLTPLICVCFMALTPLWIFIAKQNPPIMKILKYGWFPIILAMVISSFGGLILSRTVSKHQFKGMAVLTPVICGVGGNLVAIQTSRISTFLHMWSTPGVLPFQMKRFWPNPCLIFCSSEINSVSARVLLFLVVPGHLVFFYLICLVEGQAVTSSKTFVLLYLVAGMIQVVILLYLAEVMVRLTWHQALDPDNHCIPYLTGLGDLLGTSLLALCFLLDWLLRGRADLAELVSELVSVPP</sequence>
<keyword evidence="6 9" id="KW-1133">Transmembrane helix</keyword>
<feature type="region of interest" description="Disordered" evidence="10">
    <location>
        <begin position="1"/>
        <end position="53"/>
    </location>
</feature>
<keyword evidence="8 9" id="KW-0472">Membrane</keyword>
<keyword evidence="3 9" id="KW-0813">Transport</keyword>
<evidence type="ECO:0000313" key="12">
    <source>
        <dbReference type="EMBL" id="KAH0517471.1"/>
    </source>
</evidence>
<feature type="transmembrane region" description="Helical" evidence="9">
    <location>
        <begin position="395"/>
        <end position="414"/>
    </location>
</feature>
<dbReference type="FunFam" id="1.10.357.20:FF:000002">
    <property type="entry name" value="Solute carrier family 41, member 2"/>
    <property type="match status" value="1"/>
</dbReference>
<feature type="transmembrane region" description="Helical" evidence="9">
    <location>
        <begin position="426"/>
        <end position="453"/>
    </location>
</feature>
<evidence type="ECO:0000256" key="5">
    <source>
        <dbReference type="ARBA" id="ARBA00022842"/>
    </source>
</evidence>
<keyword evidence="5 9" id="KW-0460">Magnesium</keyword>
<keyword evidence="4 9" id="KW-0812">Transmembrane</keyword>
<comment type="similarity">
    <text evidence="2 9">Belongs to the SLC41A transporter family.</text>
</comment>
<dbReference type="InterPro" id="IPR045349">
    <property type="entry name" value="SLC41A1-3"/>
</dbReference>
<dbReference type="EMBL" id="JAATJU010015768">
    <property type="protein sequence ID" value="KAH0517471.1"/>
    <property type="molecule type" value="Genomic_DNA"/>
</dbReference>
<feature type="transmembrane region" description="Helical" evidence="9">
    <location>
        <begin position="620"/>
        <end position="639"/>
    </location>
</feature>
<comment type="subcellular location">
    <subcellularLocation>
        <location evidence="1 9">Membrane</location>
        <topology evidence="1 9">Multi-pass membrane protein</topology>
    </subcellularLocation>
</comment>
<dbReference type="Gene3D" id="1.10.357.20">
    <property type="entry name" value="SLC41 divalent cation transporters, integral membrane domain"/>
    <property type="match status" value="3"/>
</dbReference>
<feature type="domain" description="SLC41A/MgtE integral membrane" evidence="11">
    <location>
        <begin position="395"/>
        <end position="483"/>
    </location>
</feature>
<feature type="transmembrane region" description="Helical" evidence="9">
    <location>
        <begin position="651"/>
        <end position="668"/>
    </location>
</feature>
<reference evidence="12" key="1">
    <citation type="submission" date="2020-03" db="EMBL/GenBank/DDBJ databases">
        <title>Studies in the Genomics of Life Span.</title>
        <authorList>
            <person name="Glass D."/>
        </authorList>
    </citation>
    <scope>NUCLEOTIDE SEQUENCE</scope>
    <source>
        <strain evidence="12">LTLLF</strain>
        <tissue evidence="12">Muscle</tissue>
    </source>
</reference>
<keyword evidence="7 9" id="KW-0406">Ion transport</keyword>
<evidence type="ECO:0000259" key="11">
    <source>
        <dbReference type="Pfam" id="PF01769"/>
    </source>
</evidence>
<gene>
    <name evidence="12" type="ORF">LTLLF_120550</name>
</gene>
<dbReference type="GO" id="GO:0005886">
    <property type="term" value="C:plasma membrane"/>
    <property type="evidence" value="ECO:0007669"/>
    <property type="project" value="TreeGrafter"/>
</dbReference>
<dbReference type="PANTHER" id="PTHR16228:SF22">
    <property type="entry name" value="SOLUTE CARRIER FAMILY 41 MEMBER 3"/>
    <property type="match status" value="1"/>
</dbReference>